<evidence type="ECO:0000313" key="1">
    <source>
        <dbReference type="EMBL" id="PRI10129.1"/>
    </source>
</evidence>
<dbReference type="PANTHER" id="PTHR42830">
    <property type="entry name" value="OSMOTICALLY INDUCIBLE FAMILY PROTEIN"/>
    <property type="match status" value="1"/>
</dbReference>
<dbReference type="SUPFAM" id="SSF82784">
    <property type="entry name" value="OsmC-like"/>
    <property type="match status" value="1"/>
</dbReference>
<dbReference type="OrthoDB" id="9795405at2"/>
<reference evidence="1 2" key="1">
    <citation type="journal article" date="2017" name="New Microbes New Infect">
        <title>Genome sequence of 'Leucobacter massiliensis' sp. nov. isolated from human pharynx after travel to the 2014 Hajj.</title>
        <authorList>
            <person name="Leangapichart T."/>
            <person name="Gautret P."/>
            <person name="Nguyen T.T."/>
            <person name="Armstrong N."/>
            <person name="Rolain J.M."/>
        </authorList>
    </citation>
    <scope>NUCLEOTIDE SEQUENCE [LARGE SCALE GENOMIC DNA]</scope>
    <source>
        <strain evidence="1 2">122RC15</strain>
    </source>
</reference>
<dbReference type="InterPro" id="IPR036102">
    <property type="entry name" value="OsmC/Ohrsf"/>
</dbReference>
<proteinExistence type="predicted"/>
<dbReference type="InterPro" id="IPR003718">
    <property type="entry name" value="OsmC/Ohr_fam"/>
</dbReference>
<keyword evidence="2" id="KW-1185">Reference proteome</keyword>
<comment type="caution">
    <text evidence="1">The sequence shown here is derived from an EMBL/GenBank/DDBJ whole genome shotgun (WGS) entry which is preliminary data.</text>
</comment>
<dbReference type="InterPro" id="IPR015946">
    <property type="entry name" value="KH_dom-like_a/b"/>
</dbReference>
<dbReference type="Gene3D" id="3.30.300.20">
    <property type="match status" value="1"/>
</dbReference>
<gene>
    <name evidence="1" type="ORF">B4915_13430</name>
</gene>
<sequence length="156" mass="16905">MSGVHEYRVGIEWAGNRGTGTSGYREYGRQLVVRAPGKLHELAASADRTFHGDAERWNPEELLVAALAQCHMLSYLHMAVRAGVVVTAYTDEASGTMRQDGLGGAFTEVVLRPRVTVAEASMAEAARAAHAEAREACFIANSVNFPVRHEPEILLA</sequence>
<dbReference type="InterPro" id="IPR052707">
    <property type="entry name" value="OsmC_Ohr_Peroxiredoxin"/>
</dbReference>
<dbReference type="EMBL" id="MWZD01000023">
    <property type="protein sequence ID" value="PRI10129.1"/>
    <property type="molecule type" value="Genomic_DNA"/>
</dbReference>
<dbReference type="AlphaFoldDB" id="A0A2S9QKM0"/>
<dbReference type="Pfam" id="PF02566">
    <property type="entry name" value="OsmC"/>
    <property type="match status" value="1"/>
</dbReference>
<protein>
    <submittedName>
        <fullName evidence="1">Peroxiredoxin</fullName>
    </submittedName>
</protein>
<accession>A0A2S9QKM0</accession>
<dbReference type="PANTHER" id="PTHR42830:SF2">
    <property type="entry name" value="OSMC_OHR FAMILY PROTEIN"/>
    <property type="match status" value="1"/>
</dbReference>
<name>A0A2S9QKM0_9MICO</name>
<organism evidence="1 2">
    <name type="scientific">Leucobacter massiliensis</name>
    <dbReference type="NCBI Taxonomy" id="1686285"/>
    <lineage>
        <taxon>Bacteria</taxon>
        <taxon>Bacillati</taxon>
        <taxon>Actinomycetota</taxon>
        <taxon>Actinomycetes</taxon>
        <taxon>Micrococcales</taxon>
        <taxon>Microbacteriaceae</taxon>
        <taxon>Leucobacter</taxon>
    </lineage>
</organism>
<evidence type="ECO:0000313" key="2">
    <source>
        <dbReference type="Proteomes" id="UP000238650"/>
    </source>
</evidence>
<dbReference type="Proteomes" id="UP000238650">
    <property type="component" value="Unassembled WGS sequence"/>
</dbReference>
<dbReference type="RefSeq" id="WP_105806337.1">
    <property type="nucleotide sequence ID" value="NZ_MWZD01000023.1"/>
</dbReference>